<sequence>MQDHPLMVPKKILLATDLSCRSDRALDRATILANHWNAQLVVVHALQGSIEGEDLPSWRRKADPRRAAWQRVQQDLRDANQLDVQIVVEDAEPSALVLSTAERLGCELIITGVARDETLGRIILGTTVERLLHKSAVPLLVVKRRPRALYREVMVASDLSEGSRRALEVALALLPAAHVNLFHSFDVPFRGLMSNPAAVREAKRDDALMECRAFLAATPGLAQSGRSVGMQCESGSVESLLLELLQTRDIDLVAMGTQGRGYLSGRLLGSVALNLLNSLPVDMLVTRSPRT</sequence>
<feature type="domain" description="UspA" evidence="4">
    <location>
        <begin position="10"/>
        <end position="143"/>
    </location>
</feature>
<dbReference type="SUPFAM" id="SSF52402">
    <property type="entry name" value="Adenine nucleotide alpha hydrolases-like"/>
    <property type="match status" value="2"/>
</dbReference>
<evidence type="ECO:0000313" key="5">
    <source>
        <dbReference type="EMBL" id="MDC0720931.1"/>
    </source>
</evidence>
<name>A0ABT5E832_9BACT</name>
<dbReference type="PRINTS" id="PR01438">
    <property type="entry name" value="UNVRSLSTRESS"/>
</dbReference>
<dbReference type="InterPro" id="IPR006015">
    <property type="entry name" value="Universal_stress_UspA"/>
</dbReference>
<dbReference type="PANTHER" id="PTHR46268">
    <property type="entry name" value="STRESS RESPONSE PROTEIN NHAX"/>
    <property type="match status" value="1"/>
</dbReference>
<keyword evidence="3" id="KW-0067">ATP-binding</keyword>
<evidence type="ECO:0000259" key="4">
    <source>
        <dbReference type="Pfam" id="PF00582"/>
    </source>
</evidence>
<reference evidence="5 6" key="1">
    <citation type="submission" date="2022-11" db="EMBL/GenBank/DDBJ databases">
        <title>Minimal conservation of predation-associated metabolite biosynthetic gene clusters underscores biosynthetic potential of Myxococcota including descriptions for ten novel species: Archangium lansinium sp. nov., Myxococcus landrumus sp. nov., Nannocystis bai.</title>
        <authorList>
            <person name="Ahearne A."/>
            <person name="Stevens C."/>
            <person name="Dowd S."/>
        </authorList>
    </citation>
    <scope>NUCLEOTIDE SEQUENCE [LARGE SCALE GENOMIC DNA]</scope>
    <source>
        <strain evidence="5 6">BB15-2</strain>
    </source>
</reference>
<keyword evidence="2" id="KW-0547">Nucleotide-binding</keyword>
<evidence type="ECO:0000256" key="1">
    <source>
        <dbReference type="ARBA" id="ARBA00008791"/>
    </source>
</evidence>
<accession>A0ABT5E832</accession>
<evidence type="ECO:0000256" key="3">
    <source>
        <dbReference type="ARBA" id="ARBA00022840"/>
    </source>
</evidence>
<dbReference type="Pfam" id="PF00582">
    <property type="entry name" value="Usp"/>
    <property type="match status" value="2"/>
</dbReference>
<protein>
    <submittedName>
        <fullName evidence="5">Universal stress protein</fullName>
    </submittedName>
</protein>
<dbReference type="Gene3D" id="3.40.50.620">
    <property type="entry name" value="HUPs"/>
    <property type="match status" value="2"/>
</dbReference>
<feature type="domain" description="UspA" evidence="4">
    <location>
        <begin position="150"/>
        <end position="287"/>
    </location>
</feature>
<comment type="similarity">
    <text evidence="1">Belongs to the universal stress protein A family.</text>
</comment>
<proteinExistence type="inferred from homology"/>
<dbReference type="InterPro" id="IPR006016">
    <property type="entry name" value="UspA"/>
</dbReference>
<dbReference type="EMBL" id="JAQNDL010000003">
    <property type="protein sequence ID" value="MDC0720931.1"/>
    <property type="molecule type" value="Genomic_DNA"/>
</dbReference>
<comment type="caution">
    <text evidence="5">The sequence shown here is derived from an EMBL/GenBank/DDBJ whole genome shotgun (WGS) entry which is preliminary data.</text>
</comment>
<keyword evidence="6" id="KW-1185">Reference proteome</keyword>
<dbReference type="CDD" id="cd00293">
    <property type="entry name" value="USP-like"/>
    <property type="match status" value="1"/>
</dbReference>
<gene>
    <name evidence="5" type="ORF">POL25_28760</name>
</gene>
<evidence type="ECO:0000256" key="2">
    <source>
        <dbReference type="ARBA" id="ARBA00022741"/>
    </source>
</evidence>
<dbReference type="RefSeq" id="WP_272089437.1">
    <property type="nucleotide sequence ID" value="NZ_JAQNDL010000003.1"/>
</dbReference>
<dbReference type="Proteomes" id="UP001221686">
    <property type="component" value="Unassembled WGS sequence"/>
</dbReference>
<dbReference type="InterPro" id="IPR014729">
    <property type="entry name" value="Rossmann-like_a/b/a_fold"/>
</dbReference>
<evidence type="ECO:0000313" key="6">
    <source>
        <dbReference type="Proteomes" id="UP001221686"/>
    </source>
</evidence>
<organism evidence="5 6">
    <name type="scientific">Nannocystis bainbridge</name>
    <dbReference type="NCBI Taxonomy" id="2995303"/>
    <lineage>
        <taxon>Bacteria</taxon>
        <taxon>Pseudomonadati</taxon>
        <taxon>Myxococcota</taxon>
        <taxon>Polyangia</taxon>
        <taxon>Nannocystales</taxon>
        <taxon>Nannocystaceae</taxon>
        <taxon>Nannocystis</taxon>
    </lineage>
</organism>
<dbReference type="PANTHER" id="PTHR46268:SF27">
    <property type="entry name" value="UNIVERSAL STRESS PROTEIN RV2623"/>
    <property type="match status" value="1"/>
</dbReference>